<keyword evidence="3 5" id="KW-0560">Oxidoreductase</keyword>
<feature type="binding site" evidence="5">
    <location>
        <position position="144"/>
    </location>
    <ligand>
        <name>NADP(+)</name>
        <dbReference type="ChEBI" id="CHEBI:58349"/>
    </ligand>
</feature>
<comment type="function">
    <text evidence="5">Catalyzes the two-step NADP-dependent conversion of GDP-4-dehydro-6-deoxy-D-mannose to GDP-fucose, involving an epimerase and a reductase reaction.</text>
</comment>
<dbReference type="PANTHER" id="PTHR43238:SF1">
    <property type="entry name" value="GDP-L-FUCOSE SYNTHASE"/>
    <property type="match status" value="1"/>
</dbReference>
<dbReference type="SUPFAM" id="SSF51735">
    <property type="entry name" value="NAD(P)-binding Rossmann-fold domains"/>
    <property type="match status" value="1"/>
</dbReference>
<comment type="caution">
    <text evidence="7">The sequence shown here is derived from an EMBL/GenBank/DDBJ whole genome shotgun (WGS) entry which is preliminary data.</text>
</comment>
<dbReference type="PANTHER" id="PTHR43238">
    <property type="entry name" value="GDP-L-FUCOSE SYNTHASE"/>
    <property type="match status" value="1"/>
</dbReference>
<dbReference type="CDD" id="cd05239">
    <property type="entry name" value="GDP_FS_SDR_e"/>
    <property type="match status" value="1"/>
</dbReference>
<organism evidence="7 8">
    <name type="scientific">Aestuariispira insulae</name>
    <dbReference type="NCBI Taxonomy" id="1461337"/>
    <lineage>
        <taxon>Bacteria</taxon>
        <taxon>Pseudomonadati</taxon>
        <taxon>Pseudomonadota</taxon>
        <taxon>Alphaproteobacteria</taxon>
        <taxon>Rhodospirillales</taxon>
        <taxon>Kiloniellaceae</taxon>
        <taxon>Aestuariispira</taxon>
    </lineage>
</organism>
<keyword evidence="2 5" id="KW-0521">NADP</keyword>
<dbReference type="GO" id="GO:0070401">
    <property type="term" value="F:NADP+ binding"/>
    <property type="evidence" value="ECO:0007669"/>
    <property type="project" value="UniProtKB-UniRule"/>
</dbReference>
<keyword evidence="4 5" id="KW-0413">Isomerase</keyword>
<feature type="active site" description="Proton donor/acceptor" evidence="5">
    <location>
        <position position="140"/>
    </location>
</feature>
<reference evidence="7 8" key="1">
    <citation type="submission" date="2018-07" db="EMBL/GenBank/DDBJ databases">
        <title>Genomic Encyclopedia of Type Strains, Phase III (KMG-III): the genomes of soil and plant-associated and newly described type strains.</title>
        <authorList>
            <person name="Whitman W."/>
        </authorList>
    </citation>
    <scope>NUCLEOTIDE SEQUENCE [LARGE SCALE GENOMIC DNA]</scope>
    <source>
        <strain evidence="7 8">CECT 8488</strain>
    </source>
</reference>
<feature type="binding site" evidence="5">
    <location>
        <position position="183"/>
    </location>
    <ligand>
        <name>NADP(+)</name>
        <dbReference type="ChEBI" id="CHEBI:58349"/>
    </ligand>
</feature>
<evidence type="ECO:0000256" key="2">
    <source>
        <dbReference type="ARBA" id="ARBA00022857"/>
    </source>
</evidence>
<dbReference type="InterPro" id="IPR001509">
    <property type="entry name" value="Epimerase_deHydtase"/>
</dbReference>
<comment type="pathway">
    <text evidence="5">Nucleotide-sugar biosynthesis; GDP-L-fucose biosynthesis via de novo pathway; GDP-L-fucose from GDP-alpha-D-mannose: step 2/2.</text>
</comment>
<feature type="binding site" evidence="5">
    <location>
        <position position="213"/>
    </location>
    <ligand>
        <name>substrate</name>
    </ligand>
</feature>
<dbReference type="Gene3D" id="3.40.50.720">
    <property type="entry name" value="NAD(P)-binding Rossmann-like Domain"/>
    <property type="match status" value="1"/>
</dbReference>
<evidence type="ECO:0000259" key="6">
    <source>
        <dbReference type="Pfam" id="PF01370"/>
    </source>
</evidence>
<feature type="site" description="Important for catalytic activity" evidence="5">
    <location>
        <position position="111"/>
    </location>
</feature>
<keyword evidence="5" id="KW-0511">Multifunctional enzyme</keyword>
<comment type="similarity">
    <text evidence="1 5">Belongs to the NAD(P)-dependent epimerase/dehydratase family. Fucose synthase subfamily.</text>
</comment>
<dbReference type="Proteomes" id="UP000256845">
    <property type="component" value="Unassembled WGS sequence"/>
</dbReference>
<evidence type="ECO:0000313" key="8">
    <source>
        <dbReference type="Proteomes" id="UP000256845"/>
    </source>
</evidence>
<dbReference type="Pfam" id="PF01370">
    <property type="entry name" value="Epimerase"/>
    <property type="match status" value="1"/>
</dbReference>
<evidence type="ECO:0000313" key="7">
    <source>
        <dbReference type="EMBL" id="RED44312.1"/>
    </source>
</evidence>
<feature type="binding site" evidence="5">
    <location>
        <position position="206"/>
    </location>
    <ligand>
        <name>substrate</name>
    </ligand>
</feature>
<comment type="catalytic activity">
    <reaction evidence="5">
        <text>GDP-beta-L-fucose + NADP(+) = GDP-4-dehydro-alpha-D-rhamnose + NADPH + H(+)</text>
        <dbReference type="Rhea" id="RHEA:18885"/>
        <dbReference type="ChEBI" id="CHEBI:15378"/>
        <dbReference type="ChEBI" id="CHEBI:57273"/>
        <dbReference type="ChEBI" id="CHEBI:57783"/>
        <dbReference type="ChEBI" id="CHEBI:57964"/>
        <dbReference type="ChEBI" id="CHEBI:58349"/>
        <dbReference type="EC" id="1.1.1.271"/>
    </reaction>
</comment>
<dbReference type="HAMAP" id="MF_00956">
    <property type="entry name" value="GDP_fucose_synth"/>
    <property type="match status" value="1"/>
</dbReference>
<evidence type="ECO:0000256" key="4">
    <source>
        <dbReference type="ARBA" id="ARBA00023235"/>
    </source>
</evidence>
<dbReference type="AlphaFoldDB" id="A0A3D9H4A0"/>
<protein>
    <recommendedName>
        <fullName evidence="5">GDP-L-fucose synthase</fullName>
        <ecNumber evidence="5">1.1.1.271</ecNumber>
    </recommendedName>
    <alternativeName>
        <fullName evidence="5">GDP-4-keto-6-deoxy-D-mannose-3,5-epimerase-4-reductase</fullName>
    </alternativeName>
</protein>
<keyword evidence="8" id="KW-1185">Reference proteome</keyword>
<gene>
    <name evidence="5" type="primary">fcl</name>
    <name evidence="7" type="ORF">DFP90_11565</name>
</gene>
<evidence type="ECO:0000256" key="1">
    <source>
        <dbReference type="ARBA" id="ARBA00005959"/>
    </source>
</evidence>
<feature type="binding site" evidence="5">
    <location>
        <begin position="109"/>
        <end position="112"/>
    </location>
    <ligand>
        <name>NADP(+)</name>
        <dbReference type="ChEBI" id="CHEBI:58349"/>
    </ligand>
</feature>
<dbReference type="InterPro" id="IPR036291">
    <property type="entry name" value="NAD(P)-bd_dom_sf"/>
</dbReference>
<dbReference type="RefSeq" id="WP_115939176.1">
    <property type="nucleotide sequence ID" value="NZ_QRDW01000015.1"/>
</dbReference>
<dbReference type="InterPro" id="IPR028614">
    <property type="entry name" value="GDP_fucose/colitose_synth"/>
</dbReference>
<dbReference type="Gene3D" id="3.90.25.10">
    <property type="entry name" value="UDP-galactose 4-epimerase, domain 1"/>
    <property type="match status" value="1"/>
</dbReference>
<sequence length="323" mass="35877">MKKMNLKDKKIWVSGHNGMVGSAICRLLVERGITPVVVGRKDLDLTEQATVRSWMHDVKPDVVFLAAAKVGGIHANDTYPADFLFDNLMIETNIIRTAHEIGVEKLIFLGSSCIYPRDADQPISERALLTGPLEPTNEWYAVAKIAGIKLCQAFRAQHDDDFIAVMPTNLYGPGDNFHPENSHVPAALLDRFHKAKLSDSEIVTVWGTGTPRREFLYVDDLAEACIYLAEKYSGSDLINIGTGADVTIREFAEAISSVVGYKGRIEYDSSRPDGMPRKVLDVSALASLGWTYTTDLETGLGKYYQWYLDNIDQLRHADKGDAH</sequence>
<dbReference type="GO" id="GO:0042351">
    <property type="term" value="P:'de novo' GDP-L-fucose biosynthetic process"/>
    <property type="evidence" value="ECO:0007669"/>
    <property type="project" value="UniProtKB-UniRule"/>
</dbReference>
<dbReference type="GO" id="GO:0016853">
    <property type="term" value="F:isomerase activity"/>
    <property type="evidence" value="ECO:0007669"/>
    <property type="project" value="UniProtKB-KW"/>
</dbReference>
<dbReference type="UniPathway" id="UPA00128">
    <property type="reaction ID" value="UER00191"/>
</dbReference>
<evidence type="ECO:0000256" key="5">
    <source>
        <dbReference type="HAMAP-Rule" id="MF_00956"/>
    </source>
</evidence>
<feature type="binding site" evidence="5">
    <location>
        <position position="273"/>
    </location>
    <ligand>
        <name>substrate</name>
    </ligand>
</feature>
<dbReference type="EMBL" id="QRDW01000015">
    <property type="protein sequence ID" value="RED44312.1"/>
    <property type="molecule type" value="Genomic_DNA"/>
</dbReference>
<feature type="site" description="Important for catalytic activity" evidence="5">
    <location>
        <position position="113"/>
    </location>
</feature>
<name>A0A3D9H4A0_9PROT</name>
<proteinExistence type="inferred from homology"/>
<accession>A0A3D9H4A0</accession>
<evidence type="ECO:0000256" key="3">
    <source>
        <dbReference type="ARBA" id="ARBA00023002"/>
    </source>
</evidence>
<dbReference type="GO" id="GO:0050577">
    <property type="term" value="F:GDP-L-fucose synthase activity"/>
    <property type="evidence" value="ECO:0007669"/>
    <property type="project" value="UniProtKB-UniRule"/>
</dbReference>
<feature type="domain" description="NAD-dependent epimerase/dehydratase" evidence="6">
    <location>
        <begin position="11"/>
        <end position="241"/>
    </location>
</feature>
<feature type="binding site" evidence="5">
    <location>
        <position position="191"/>
    </location>
    <ligand>
        <name>substrate</name>
    </ligand>
</feature>
<feature type="binding site" evidence="5">
    <location>
        <begin position="15"/>
        <end position="21"/>
    </location>
    <ligand>
        <name>NADP(+)</name>
        <dbReference type="ChEBI" id="CHEBI:58349"/>
    </ligand>
</feature>
<dbReference type="EC" id="1.1.1.271" evidence="5"/>
<feature type="binding site" evidence="5">
    <location>
        <begin position="167"/>
        <end position="170"/>
    </location>
    <ligand>
        <name>NADP(+)</name>
        <dbReference type="ChEBI" id="CHEBI:58349"/>
    </ligand>
</feature>